<reference evidence="1" key="1">
    <citation type="journal article" date="2015" name="Nature">
        <title>Complex archaea that bridge the gap between prokaryotes and eukaryotes.</title>
        <authorList>
            <person name="Spang A."/>
            <person name="Saw J.H."/>
            <person name="Jorgensen S.L."/>
            <person name="Zaremba-Niedzwiedzka K."/>
            <person name="Martijn J."/>
            <person name="Lind A.E."/>
            <person name="van Eijk R."/>
            <person name="Schleper C."/>
            <person name="Guy L."/>
            <person name="Ettema T.J."/>
        </authorList>
    </citation>
    <scope>NUCLEOTIDE SEQUENCE</scope>
</reference>
<gene>
    <name evidence="1" type="ORF">LCGC14_2075560</name>
</gene>
<proteinExistence type="predicted"/>
<name>A0A0F9GVG3_9ZZZZ</name>
<sequence>TTGISEVDMLVVEMLPWGDDLTEIDGGRINANSITTNELIATAIDGMIVTGATNRTNASGPRIEMNATRIYGFDGTTVQWEALATTGKLTAAAGKVVLDEDGIWLKGNALGLSIPDEEISWVRTAAPTEIIGSIGGSTNDSASFAFMAVRTKPPSSFAPILILAADAAANPAQTLLQATTTTSDITLHAFADNSPVSTYLELYGLGFKGLKSQTGTSPSGSAPNTWLDIAVSGNGEGAKVDNTFIGRGAQGSTYAHFSHWDNRNTTNKYAILQNSAGFLFLNAATGQSIAMRVNNSDVMTLSASAINPLVSLGTSWAGLSFGTGWSNYGSGYQTCQYKKVGDLIFVRGLATSGANLWSTYPTIGTLPAGYRPSGRLIFSADMTGAGRIDVLTSGLIIHVSGGGGSGYISLNDIVFSVD</sequence>
<comment type="caution">
    <text evidence="1">The sequence shown here is derived from an EMBL/GenBank/DDBJ whole genome shotgun (WGS) entry which is preliminary data.</text>
</comment>
<feature type="non-terminal residue" evidence="1">
    <location>
        <position position="1"/>
    </location>
</feature>
<organism evidence="1">
    <name type="scientific">marine sediment metagenome</name>
    <dbReference type="NCBI Taxonomy" id="412755"/>
    <lineage>
        <taxon>unclassified sequences</taxon>
        <taxon>metagenomes</taxon>
        <taxon>ecological metagenomes</taxon>
    </lineage>
</organism>
<dbReference type="AlphaFoldDB" id="A0A0F9GVG3"/>
<dbReference type="EMBL" id="LAZR01024979">
    <property type="protein sequence ID" value="KKL73370.1"/>
    <property type="molecule type" value="Genomic_DNA"/>
</dbReference>
<protein>
    <submittedName>
        <fullName evidence="1">Uncharacterized protein</fullName>
    </submittedName>
</protein>
<accession>A0A0F9GVG3</accession>
<evidence type="ECO:0000313" key="1">
    <source>
        <dbReference type="EMBL" id="KKL73370.1"/>
    </source>
</evidence>